<feature type="domain" description="UvrD-like helicase ATP-binding" evidence="12">
    <location>
        <begin position="15"/>
        <end position="298"/>
    </location>
</feature>
<organism evidence="14 15">
    <name type="scientific">Acetoanaerobium pronyense</name>
    <dbReference type="NCBI Taxonomy" id="1482736"/>
    <lineage>
        <taxon>Bacteria</taxon>
        <taxon>Bacillati</taxon>
        <taxon>Bacillota</taxon>
        <taxon>Clostridia</taxon>
        <taxon>Peptostreptococcales</taxon>
        <taxon>Filifactoraceae</taxon>
        <taxon>Acetoanaerobium</taxon>
    </lineage>
</organism>
<dbReference type="PROSITE" id="PS51217">
    <property type="entry name" value="UVRD_HELICASE_CTER"/>
    <property type="match status" value="1"/>
</dbReference>
<keyword evidence="4 11" id="KW-0347">Helicase</keyword>
<dbReference type="Gene3D" id="1.10.486.10">
    <property type="entry name" value="PCRA, domain 4"/>
    <property type="match status" value="1"/>
</dbReference>
<evidence type="ECO:0000313" key="15">
    <source>
        <dbReference type="Proteomes" id="UP001314903"/>
    </source>
</evidence>
<dbReference type="GO" id="GO:0016787">
    <property type="term" value="F:hydrolase activity"/>
    <property type="evidence" value="ECO:0007669"/>
    <property type="project" value="UniProtKB-KW"/>
</dbReference>
<evidence type="ECO:0000256" key="5">
    <source>
        <dbReference type="ARBA" id="ARBA00022840"/>
    </source>
</evidence>
<accession>A0ABS4KJA6</accession>
<evidence type="ECO:0000259" key="12">
    <source>
        <dbReference type="PROSITE" id="PS51198"/>
    </source>
</evidence>
<evidence type="ECO:0000256" key="4">
    <source>
        <dbReference type="ARBA" id="ARBA00022806"/>
    </source>
</evidence>
<evidence type="ECO:0000256" key="7">
    <source>
        <dbReference type="ARBA" id="ARBA00023235"/>
    </source>
</evidence>
<dbReference type="CDD" id="cd18807">
    <property type="entry name" value="SF1_C_UvrD"/>
    <property type="match status" value="1"/>
</dbReference>
<comment type="similarity">
    <text evidence="1">Belongs to the helicase family. UvrD subfamily.</text>
</comment>
<evidence type="ECO:0000256" key="2">
    <source>
        <dbReference type="ARBA" id="ARBA00022741"/>
    </source>
</evidence>
<evidence type="ECO:0000256" key="11">
    <source>
        <dbReference type="PROSITE-ProRule" id="PRU00560"/>
    </source>
</evidence>
<evidence type="ECO:0000256" key="6">
    <source>
        <dbReference type="ARBA" id="ARBA00023125"/>
    </source>
</evidence>
<reference evidence="14 15" key="1">
    <citation type="submission" date="2021-03" db="EMBL/GenBank/DDBJ databases">
        <title>Genomic Encyclopedia of Type Strains, Phase IV (KMG-IV): sequencing the most valuable type-strain genomes for metagenomic binning, comparative biology and taxonomic classification.</title>
        <authorList>
            <person name="Goeker M."/>
        </authorList>
    </citation>
    <scope>NUCLEOTIDE SEQUENCE [LARGE SCALE GENOMIC DNA]</scope>
    <source>
        <strain evidence="14 15">DSM 27512</strain>
    </source>
</reference>
<dbReference type="SUPFAM" id="SSF52540">
    <property type="entry name" value="P-loop containing nucleoside triphosphate hydrolases"/>
    <property type="match status" value="1"/>
</dbReference>
<keyword evidence="3 11" id="KW-0378">Hydrolase</keyword>
<dbReference type="RefSeq" id="WP_209660934.1">
    <property type="nucleotide sequence ID" value="NZ_JAGGLI010000017.1"/>
</dbReference>
<proteinExistence type="inferred from homology"/>
<dbReference type="InterPro" id="IPR014017">
    <property type="entry name" value="DNA_helicase_UvrD-like_C"/>
</dbReference>
<dbReference type="Gene3D" id="1.10.10.160">
    <property type="match status" value="1"/>
</dbReference>
<comment type="catalytic activity">
    <reaction evidence="8">
        <text>Couples ATP hydrolysis with the unwinding of duplex DNA by translocating in the 3'-5' direction.</text>
        <dbReference type="EC" id="5.6.2.4"/>
    </reaction>
</comment>
<keyword evidence="7" id="KW-0413">Isomerase</keyword>
<evidence type="ECO:0000256" key="10">
    <source>
        <dbReference type="ARBA" id="ARBA00048988"/>
    </source>
</evidence>
<dbReference type="CDD" id="cd17932">
    <property type="entry name" value="DEXQc_UvrD"/>
    <property type="match status" value="1"/>
</dbReference>
<dbReference type="GO" id="GO:0003678">
    <property type="term" value="F:DNA helicase activity"/>
    <property type="evidence" value="ECO:0007669"/>
    <property type="project" value="UniProtKB-EC"/>
</dbReference>
<name>A0ABS4KJA6_9FIRM</name>
<keyword evidence="15" id="KW-1185">Reference proteome</keyword>
<dbReference type="InterPro" id="IPR027417">
    <property type="entry name" value="P-loop_NTPase"/>
</dbReference>
<evidence type="ECO:0000256" key="3">
    <source>
        <dbReference type="ARBA" id="ARBA00022801"/>
    </source>
</evidence>
<dbReference type="Pfam" id="PF13361">
    <property type="entry name" value="UvrD_C"/>
    <property type="match status" value="1"/>
</dbReference>
<gene>
    <name evidence="14" type="ORF">J2Z35_001670</name>
</gene>
<dbReference type="PANTHER" id="PTHR11070:SF2">
    <property type="entry name" value="ATP-DEPENDENT DNA HELICASE SRS2"/>
    <property type="match status" value="1"/>
</dbReference>
<dbReference type="EMBL" id="JAGGLI010000017">
    <property type="protein sequence ID" value="MBP2027872.1"/>
    <property type="molecule type" value="Genomic_DNA"/>
</dbReference>
<keyword evidence="2 11" id="KW-0547">Nucleotide-binding</keyword>
<keyword evidence="5 11" id="KW-0067">ATP-binding</keyword>
<evidence type="ECO:0000256" key="9">
    <source>
        <dbReference type="ARBA" id="ARBA00034808"/>
    </source>
</evidence>
<dbReference type="Pfam" id="PF00580">
    <property type="entry name" value="UvrD-helicase"/>
    <property type="match status" value="1"/>
</dbReference>
<evidence type="ECO:0000256" key="1">
    <source>
        <dbReference type="ARBA" id="ARBA00009922"/>
    </source>
</evidence>
<comment type="caution">
    <text evidence="14">The sequence shown here is derived from an EMBL/GenBank/DDBJ whole genome shotgun (WGS) entry which is preliminary data.</text>
</comment>
<protein>
    <recommendedName>
        <fullName evidence="9">DNA 3'-5' helicase</fullName>
        <ecNumber evidence="9">5.6.2.4</ecNumber>
    </recommendedName>
</protein>
<evidence type="ECO:0000259" key="13">
    <source>
        <dbReference type="PROSITE" id="PS51217"/>
    </source>
</evidence>
<evidence type="ECO:0000256" key="8">
    <source>
        <dbReference type="ARBA" id="ARBA00034617"/>
    </source>
</evidence>
<dbReference type="InterPro" id="IPR000212">
    <property type="entry name" value="DNA_helicase_UvrD/REP"/>
</dbReference>
<sequence length="721" mass="84175">MNELFLKNLETNNAVNLNESQVQGVTHKDGPLLLLATPGSGKTTVLNMRIAYLILEHNINPKNILNLTFSKMAAKDMENRFEMFFGDIIEEKIHFSTIHSFSYNIVRTFYQSEGLRYEILENRLENKSKILKEIFSIYNKSIITEDKLEELTNNISLIKNSMLSEGQIASKDYGITNFHQIYKYYENYKENGVPGIRLLDFDDMLVEAYNILNNDKLLLKKYREKYKYISIDESQDTSLIQHKIIELISMPLGNIFMVGDDDQSIFGFRAADPKYLLDFKKTYKDGKILKIQENFRSSQEIVNTANEFIKNNFNRYNKNMFTRNGKYKNIPVNGFENEKNQVKFIIENIKKENESHTIAILYRNNNSAIDIVNILDKESISFYIKDTNNKFFNHWVVDDVLNFFRLSFNDTKIDIFERIYTKCSSYVSKNHIESIKFMDKKVSVFENLSSIFEPSDYRIKTLDDIKNKFKKLNNLSPSQGIRYIREDLKYEKNLERICDTLGYSMDSVQSILNSLEMIADECDTIVDFANRLSYLKKLMNESHKNTKSNITLSTIHSSKGLEFDSVYIIDLNDSIIPSYEAINSNNNDLIEEERRLFYVGITRAKKNLYLNWVKEKGSKVYKKSLFINEIEKITNPDKYKVNDSKDIKQAKFGVSERFSNTLIKEGFIPEIGKEVVHRVFGEGLVMELTDEMITISFEKSGIKKLSRLLCDARNMLWDKTS</sequence>
<feature type="binding site" evidence="11">
    <location>
        <begin position="36"/>
        <end position="43"/>
    </location>
    <ligand>
        <name>ATP</name>
        <dbReference type="ChEBI" id="CHEBI:30616"/>
    </ligand>
</feature>
<dbReference type="Proteomes" id="UP001314903">
    <property type="component" value="Unassembled WGS sequence"/>
</dbReference>
<evidence type="ECO:0000313" key="14">
    <source>
        <dbReference type="EMBL" id="MBP2027872.1"/>
    </source>
</evidence>
<dbReference type="Gene3D" id="3.40.50.300">
    <property type="entry name" value="P-loop containing nucleotide triphosphate hydrolases"/>
    <property type="match status" value="2"/>
</dbReference>
<keyword evidence="6" id="KW-0238">DNA-binding</keyword>
<dbReference type="PROSITE" id="PS51198">
    <property type="entry name" value="UVRD_HELICASE_ATP_BIND"/>
    <property type="match status" value="1"/>
</dbReference>
<dbReference type="PANTHER" id="PTHR11070">
    <property type="entry name" value="UVRD / RECB / PCRA DNA HELICASE FAMILY MEMBER"/>
    <property type="match status" value="1"/>
</dbReference>
<dbReference type="EC" id="5.6.2.4" evidence="9"/>
<dbReference type="InterPro" id="IPR013986">
    <property type="entry name" value="DExx_box_DNA_helicase_dom_sf"/>
</dbReference>
<dbReference type="InterPro" id="IPR014016">
    <property type="entry name" value="UvrD-like_ATP-bd"/>
</dbReference>
<comment type="catalytic activity">
    <reaction evidence="10">
        <text>ATP + H2O = ADP + phosphate + H(+)</text>
        <dbReference type="Rhea" id="RHEA:13065"/>
        <dbReference type="ChEBI" id="CHEBI:15377"/>
        <dbReference type="ChEBI" id="CHEBI:15378"/>
        <dbReference type="ChEBI" id="CHEBI:30616"/>
        <dbReference type="ChEBI" id="CHEBI:43474"/>
        <dbReference type="ChEBI" id="CHEBI:456216"/>
        <dbReference type="EC" id="5.6.2.4"/>
    </reaction>
</comment>
<feature type="domain" description="UvrD-like helicase C-terminal" evidence="13">
    <location>
        <begin position="299"/>
        <end position="560"/>
    </location>
</feature>